<evidence type="ECO:0000256" key="10">
    <source>
        <dbReference type="SAM" id="MobiDB-lite"/>
    </source>
</evidence>
<evidence type="ECO:0000313" key="14">
    <source>
        <dbReference type="Proteomes" id="UP001211907"/>
    </source>
</evidence>
<feature type="domain" description="N-acetyltransferase ESCO acetyl-transferase" evidence="12">
    <location>
        <begin position="527"/>
        <end position="565"/>
    </location>
</feature>
<feature type="region of interest" description="Disordered" evidence="10">
    <location>
        <begin position="1"/>
        <end position="43"/>
    </location>
</feature>
<feature type="domain" description="N-acetyltransferase ESCO zinc-finger" evidence="11">
    <location>
        <begin position="284"/>
        <end position="322"/>
    </location>
</feature>
<name>A0AAD5TBD5_9FUNG</name>
<evidence type="ECO:0000259" key="11">
    <source>
        <dbReference type="Pfam" id="PF13878"/>
    </source>
</evidence>
<keyword evidence="8" id="KW-0131">Cell cycle</keyword>
<keyword evidence="3" id="KW-0808">Transferase</keyword>
<evidence type="ECO:0000256" key="2">
    <source>
        <dbReference type="ARBA" id="ARBA00005816"/>
    </source>
</evidence>
<keyword evidence="9" id="KW-0012">Acyltransferase</keyword>
<proteinExistence type="inferred from homology"/>
<keyword evidence="14" id="KW-1185">Reference proteome</keyword>
<dbReference type="GO" id="GO:0008270">
    <property type="term" value="F:zinc ion binding"/>
    <property type="evidence" value="ECO:0007669"/>
    <property type="project" value="UniProtKB-KW"/>
</dbReference>
<feature type="compositionally biased region" description="Low complexity" evidence="10">
    <location>
        <begin position="230"/>
        <end position="255"/>
    </location>
</feature>
<evidence type="ECO:0000256" key="9">
    <source>
        <dbReference type="ARBA" id="ARBA00023315"/>
    </source>
</evidence>
<feature type="compositionally biased region" description="Low complexity" evidence="10">
    <location>
        <begin position="439"/>
        <end position="451"/>
    </location>
</feature>
<evidence type="ECO:0000259" key="12">
    <source>
        <dbReference type="Pfam" id="PF13880"/>
    </source>
</evidence>
<dbReference type="PANTHER" id="PTHR45884:SF2">
    <property type="entry name" value="N-ACETYLTRANSFERASE ECO"/>
    <property type="match status" value="1"/>
</dbReference>
<keyword evidence="6" id="KW-0862">Zinc</keyword>
<dbReference type="PANTHER" id="PTHR45884">
    <property type="entry name" value="N-ACETYLTRANSFERASE ECO"/>
    <property type="match status" value="1"/>
</dbReference>
<dbReference type="GO" id="GO:0000785">
    <property type="term" value="C:chromatin"/>
    <property type="evidence" value="ECO:0007669"/>
    <property type="project" value="TreeGrafter"/>
</dbReference>
<dbReference type="EMBL" id="JADGJH010000019">
    <property type="protein sequence ID" value="KAJ3142027.1"/>
    <property type="molecule type" value="Genomic_DNA"/>
</dbReference>
<feature type="region of interest" description="Disordered" evidence="10">
    <location>
        <begin position="402"/>
        <end position="454"/>
    </location>
</feature>
<dbReference type="AlphaFoldDB" id="A0AAD5TBD5"/>
<dbReference type="Pfam" id="PF13878">
    <property type="entry name" value="zf-C2H2_3"/>
    <property type="match status" value="1"/>
</dbReference>
<feature type="region of interest" description="Disordered" evidence="10">
    <location>
        <begin position="218"/>
        <end position="255"/>
    </location>
</feature>
<comment type="caution">
    <text evidence="13">The sequence shown here is derived from an EMBL/GenBank/DDBJ whole genome shotgun (WGS) entry which is preliminary data.</text>
</comment>
<sequence length="566" mass="60957">MNDTGRKNSTPKRWAKRALDSATAQAQRTSSNSSKKSKPNTTNNQRITAFFSRSAPPSSSPVQSLCSQPPQLSNLLLNPCEQQPCSPSQMPSVSAPTLTLPLSISPFALPKSAPVLTIFSSSAPQSPSNYRIEASYGQNSPSNNRNQQMLSQQITATAVKRNFSHKLHPPSLLSHIEPFSFSVSAPISGQNVQHQPQTPTSVITSRYLNMDESVLFHPSTPTPKRRHNVLSSSSSQLLSSTPPVNPPSNITTTPITSTATPKIIANLPSLSSSSTIIPGTALIQTVLDLGQKNAGLSTCKACGMRFTHAAKEDSQLHMKYHASVLAGGIEYKGYSADTRVELTSTIPLSVMTHRAVVNASVIMLQNIADLPHAHRRKVAEVLDFVNAELGAVDVFQYQTQTQEQQARHKKQEDSDSFKEAFNGGARGRGSKSGKVVLTSNSSNNSSNNNNSTATKMTTVAVRSTLDSRSRLFLYLLKGRVIGCLLAEPIETAFRLTATDSKNGGDGCCSNEKTSIAGEFTGNINIGHKFLFGCVISKEQMAFSQPTAQGSKLAAEFFGKPDFLVYV</sequence>
<feature type="compositionally biased region" description="Low complexity" evidence="10">
    <location>
        <begin position="29"/>
        <end position="43"/>
    </location>
</feature>
<keyword evidence="5" id="KW-0863">Zinc-finger</keyword>
<evidence type="ECO:0000256" key="4">
    <source>
        <dbReference type="ARBA" id="ARBA00022723"/>
    </source>
</evidence>
<dbReference type="Proteomes" id="UP001211907">
    <property type="component" value="Unassembled WGS sequence"/>
</dbReference>
<comment type="subcellular location">
    <subcellularLocation>
        <location evidence="1">Nucleus</location>
    </subcellularLocation>
</comment>
<dbReference type="Pfam" id="PF13880">
    <property type="entry name" value="Acetyltransf_13"/>
    <property type="match status" value="1"/>
</dbReference>
<dbReference type="GO" id="GO:0007064">
    <property type="term" value="P:mitotic sister chromatid cohesion"/>
    <property type="evidence" value="ECO:0007669"/>
    <property type="project" value="TreeGrafter"/>
</dbReference>
<gene>
    <name evidence="13" type="primary">ESCO2</name>
    <name evidence="13" type="ORF">HK100_003545</name>
</gene>
<dbReference type="InterPro" id="IPR028005">
    <property type="entry name" value="AcTrfase_ESCO_Znf_dom"/>
</dbReference>
<dbReference type="InterPro" id="IPR028009">
    <property type="entry name" value="ESCO_Acetyltransf_dom"/>
</dbReference>
<evidence type="ECO:0000256" key="6">
    <source>
        <dbReference type="ARBA" id="ARBA00022833"/>
    </source>
</evidence>
<comment type="similarity">
    <text evidence="2">Belongs to the acetyltransferase family. ECO subfamily.</text>
</comment>
<evidence type="ECO:0000313" key="13">
    <source>
        <dbReference type="EMBL" id="KAJ3142027.1"/>
    </source>
</evidence>
<protein>
    <submittedName>
        <fullName evidence="13">N-acetyltransferase esco2</fullName>
    </submittedName>
</protein>
<dbReference type="GO" id="GO:0005634">
    <property type="term" value="C:nucleus"/>
    <property type="evidence" value="ECO:0007669"/>
    <property type="project" value="UniProtKB-SubCell"/>
</dbReference>
<reference evidence="13" key="1">
    <citation type="submission" date="2020-05" db="EMBL/GenBank/DDBJ databases">
        <title>Phylogenomic resolution of chytrid fungi.</title>
        <authorList>
            <person name="Stajich J.E."/>
            <person name="Amses K."/>
            <person name="Simmons R."/>
            <person name="Seto K."/>
            <person name="Myers J."/>
            <person name="Bonds A."/>
            <person name="Quandt C.A."/>
            <person name="Barry K."/>
            <person name="Liu P."/>
            <person name="Grigoriev I."/>
            <person name="Longcore J.E."/>
            <person name="James T.Y."/>
        </authorList>
    </citation>
    <scope>NUCLEOTIDE SEQUENCE</scope>
    <source>
        <strain evidence="13">JEL0513</strain>
    </source>
</reference>
<evidence type="ECO:0000256" key="7">
    <source>
        <dbReference type="ARBA" id="ARBA00023242"/>
    </source>
</evidence>
<evidence type="ECO:0000256" key="1">
    <source>
        <dbReference type="ARBA" id="ARBA00004123"/>
    </source>
</evidence>
<evidence type="ECO:0000256" key="8">
    <source>
        <dbReference type="ARBA" id="ARBA00023306"/>
    </source>
</evidence>
<evidence type="ECO:0000256" key="5">
    <source>
        <dbReference type="ARBA" id="ARBA00022771"/>
    </source>
</evidence>
<organism evidence="13 14">
    <name type="scientific">Physocladia obscura</name>
    <dbReference type="NCBI Taxonomy" id="109957"/>
    <lineage>
        <taxon>Eukaryota</taxon>
        <taxon>Fungi</taxon>
        <taxon>Fungi incertae sedis</taxon>
        <taxon>Chytridiomycota</taxon>
        <taxon>Chytridiomycota incertae sedis</taxon>
        <taxon>Chytridiomycetes</taxon>
        <taxon>Chytridiales</taxon>
        <taxon>Chytriomycetaceae</taxon>
        <taxon>Physocladia</taxon>
    </lineage>
</organism>
<evidence type="ECO:0000256" key="3">
    <source>
        <dbReference type="ARBA" id="ARBA00022679"/>
    </source>
</evidence>
<keyword evidence="7" id="KW-0539">Nucleus</keyword>
<dbReference type="GO" id="GO:0061733">
    <property type="term" value="F:protein-lysine-acetyltransferase activity"/>
    <property type="evidence" value="ECO:0007669"/>
    <property type="project" value="TreeGrafter"/>
</dbReference>
<accession>A0AAD5TBD5</accession>
<keyword evidence="4" id="KW-0479">Metal-binding</keyword>